<keyword evidence="1" id="KW-1133">Transmembrane helix</keyword>
<dbReference type="Proteomes" id="UP000267223">
    <property type="component" value="Unassembled WGS sequence"/>
</dbReference>
<gene>
    <name evidence="2" type="ORF">EFY79_00700</name>
</gene>
<name>A0A3M9NQA6_9BACT</name>
<proteinExistence type="predicted"/>
<keyword evidence="1" id="KW-0812">Transmembrane</keyword>
<sequence length="164" mass="18922">MFLSKKRKSISPDKSYLTPGLEKFLEIIAHKCVRTQRRLADAMQKKSQRLSVTGKKVALITFCFIGIAASIYALTEDIFDKSNRAHFKISPIVISKNVLEENDRTSNILFDSEFNKIEQFKKYIDSLSNSISGQKIKDSILKFRPFLMDSINQFENLYLNKTDK</sequence>
<feature type="transmembrane region" description="Helical" evidence="1">
    <location>
        <begin position="57"/>
        <end position="75"/>
    </location>
</feature>
<protein>
    <submittedName>
        <fullName evidence="2">Uncharacterized protein</fullName>
    </submittedName>
</protein>
<dbReference type="EMBL" id="RJJR01000001">
    <property type="protein sequence ID" value="RNI39854.1"/>
    <property type="molecule type" value="Genomic_DNA"/>
</dbReference>
<dbReference type="AlphaFoldDB" id="A0A3M9NQA6"/>
<dbReference type="OrthoDB" id="670725at2"/>
<evidence type="ECO:0000313" key="2">
    <source>
        <dbReference type="EMBL" id="RNI39854.1"/>
    </source>
</evidence>
<comment type="caution">
    <text evidence="2">The sequence shown here is derived from an EMBL/GenBank/DDBJ whole genome shotgun (WGS) entry which is preliminary data.</text>
</comment>
<keyword evidence="3" id="KW-1185">Reference proteome</keyword>
<organism evidence="2 3">
    <name type="scientific">Hanamia caeni</name>
    <dbReference type="NCBI Taxonomy" id="2294116"/>
    <lineage>
        <taxon>Bacteria</taxon>
        <taxon>Pseudomonadati</taxon>
        <taxon>Bacteroidota</taxon>
        <taxon>Chitinophagia</taxon>
        <taxon>Chitinophagales</taxon>
        <taxon>Chitinophagaceae</taxon>
        <taxon>Hanamia</taxon>
    </lineage>
</organism>
<accession>A0A3M9NQA6</accession>
<dbReference type="RefSeq" id="WP_123118745.1">
    <property type="nucleotide sequence ID" value="NZ_RJJR01000001.1"/>
</dbReference>
<evidence type="ECO:0000256" key="1">
    <source>
        <dbReference type="SAM" id="Phobius"/>
    </source>
</evidence>
<evidence type="ECO:0000313" key="3">
    <source>
        <dbReference type="Proteomes" id="UP000267223"/>
    </source>
</evidence>
<keyword evidence="1" id="KW-0472">Membrane</keyword>
<reference evidence="2 3" key="1">
    <citation type="submission" date="2018-11" db="EMBL/GenBank/DDBJ databases">
        <title>Draft genome sequence of Ferruginibacter sp. BO-59.</title>
        <authorList>
            <person name="Im W.T."/>
        </authorList>
    </citation>
    <scope>NUCLEOTIDE SEQUENCE [LARGE SCALE GENOMIC DNA]</scope>
    <source>
        <strain evidence="2 3">BO-59</strain>
    </source>
</reference>